<gene>
    <name evidence="2" type="ORF">Cci01nite_54560</name>
</gene>
<comment type="caution">
    <text evidence="2">The sequence shown here is derived from an EMBL/GenBank/DDBJ whole genome shotgun (WGS) entry which is preliminary data.</text>
</comment>
<reference evidence="2 3" key="1">
    <citation type="submission" date="2021-01" db="EMBL/GenBank/DDBJ databases">
        <title>Whole genome shotgun sequence of Catellatospora citrea NBRC 14495.</title>
        <authorList>
            <person name="Komaki H."/>
            <person name="Tamura T."/>
        </authorList>
    </citation>
    <scope>NUCLEOTIDE SEQUENCE [LARGE SCALE GENOMIC DNA]</scope>
    <source>
        <strain evidence="2 3">NBRC 14495</strain>
    </source>
</reference>
<organism evidence="2 3">
    <name type="scientific">Catellatospora citrea</name>
    <dbReference type="NCBI Taxonomy" id="53366"/>
    <lineage>
        <taxon>Bacteria</taxon>
        <taxon>Bacillati</taxon>
        <taxon>Actinomycetota</taxon>
        <taxon>Actinomycetes</taxon>
        <taxon>Micromonosporales</taxon>
        <taxon>Micromonosporaceae</taxon>
        <taxon>Catellatospora</taxon>
    </lineage>
</organism>
<accession>A0A8J3P1U4</accession>
<name>A0A8J3P1U4_9ACTN</name>
<dbReference type="Proteomes" id="UP000659904">
    <property type="component" value="Unassembled WGS sequence"/>
</dbReference>
<sequence length="65" mass="6571">MNSVSSSVSSIPPEVSSVIAPPPPVSDLVAVLPSVRLVVPARGGSAGTNRVKTFQFAGLREPGTV</sequence>
<feature type="compositionally biased region" description="Low complexity" evidence="1">
    <location>
        <begin position="1"/>
        <end position="19"/>
    </location>
</feature>
<dbReference type="EMBL" id="BONH01000028">
    <property type="protein sequence ID" value="GIG00363.1"/>
    <property type="molecule type" value="Genomic_DNA"/>
</dbReference>
<proteinExistence type="predicted"/>
<protein>
    <submittedName>
        <fullName evidence="2">Uncharacterized protein</fullName>
    </submittedName>
</protein>
<feature type="region of interest" description="Disordered" evidence="1">
    <location>
        <begin position="1"/>
        <end position="23"/>
    </location>
</feature>
<keyword evidence="3" id="KW-1185">Reference proteome</keyword>
<evidence type="ECO:0000313" key="3">
    <source>
        <dbReference type="Proteomes" id="UP000659904"/>
    </source>
</evidence>
<evidence type="ECO:0000313" key="2">
    <source>
        <dbReference type="EMBL" id="GIG00363.1"/>
    </source>
</evidence>
<dbReference type="AlphaFoldDB" id="A0A8J3P1U4"/>
<evidence type="ECO:0000256" key="1">
    <source>
        <dbReference type="SAM" id="MobiDB-lite"/>
    </source>
</evidence>